<evidence type="ECO:0000313" key="4">
    <source>
        <dbReference type="RefSeq" id="XP_018021383.1"/>
    </source>
</evidence>
<evidence type="ECO:0000313" key="3">
    <source>
        <dbReference type="Proteomes" id="UP000694843"/>
    </source>
</evidence>
<dbReference type="Proteomes" id="UP000694843">
    <property type="component" value="Unplaced"/>
</dbReference>
<sequence>MIRGQELMMMGAMMFVLLMVSSPVIGANFLDYDEGSMLPWPVQPAPGQPSMRLRFGKRGSSLWGLTQRSMPSLRMRFGKRDWMPSQLVGEFDDAVQEDDVGAAAGDARARRDGSRSHPGMRLRFGKRQAPQLTRMEDAASTQQ</sequence>
<dbReference type="OrthoDB" id="6364308at2759"/>
<dbReference type="KEGG" id="hazt:108677643"/>
<evidence type="ECO:0000256" key="2">
    <source>
        <dbReference type="SAM" id="SignalP"/>
    </source>
</evidence>
<accession>A0A8B7P5Q4</accession>
<keyword evidence="2" id="KW-0732">Signal</keyword>
<dbReference type="RefSeq" id="XP_018021383.1">
    <property type="nucleotide sequence ID" value="XM_018165894.1"/>
</dbReference>
<evidence type="ECO:0000256" key="1">
    <source>
        <dbReference type="SAM" id="MobiDB-lite"/>
    </source>
</evidence>
<keyword evidence="3" id="KW-1185">Reference proteome</keyword>
<feature type="signal peptide" evidence="2">
    <location>
        <begin position="1"/>
        <end position="26"/>
    </location>
</feature>
<gene>
    <name evidence="4" type="primary">LOC108677643</name>
</gene>
<feature type="chain" id="PRO_5034288918" evidence="2">
    <location>
        <begin position="27"/>
        <end position="143"/>
    </location>
</feature>
<proteinExistence type="predicted"/>
<reference evidence="4" key="1">
    <citation type="submission" date="2025-08" db="UniProtKB">
        <authorList>
            <consortium name="RefSeq"/>
        </authorList>
    </citation>
    <scope>IDENTIFICATION</scope>
    <source>
        <tissue evidence="4">Whole organism</tissue>
    </source>
</reference>
<dbReference type="GeneID" id="108677643"/>
<dbReference type="AlphaFoldDB" id="A0A8B7P5Q4"/>
<feature type="region of interest" description="Disordered" evidence="1">
    <location>
        <begin position="99"/>
        <end position="143"/>
    </location>
</feature>
<protein>
    <submittedName>
        <fullName evidence="4">Uncharacterized protein LOC108677643</fullName>
    </submittedName>
</protein>
<name>A0A8B7P5Q4_HYAAZ</name>
<organism evidence="3 4">
    <name type="scientific">Hyalella azteca</name>
    <name type="common">Amphipod</name>
    <dbReference type="NCBI Taxonomy" id="294128"/>
    <lineage>
        <taxon>Eukaryota</taxon>
        <taxon>Metazoa</taxon>
        <taxon>Ecdysozoa</taxon>
        <taxon>Arthropoda</taxon>
        <taxon>Crustacea</taxon>
        <taxon>Multicrustacea</taxon>
        <taxon>Malacostraca</taxon>
        <taxon>Eumalacostraca</taxon>
        <taxon>Peracarida</taxon>
        <taxon>Amphipoda</taxon>
        <taxon>Senticaudata</taxon>
        <taxon>Talitrida</taxon>
        <taxon>Talitroidea</taxon>
        <taxon>Hyalellidae</taxon>
        <taxon>Hyalella</taxon>
    </lineage>
</organism>